<feature type="transmembrane region" description="Helical" evidence="1">
    <location>
        <begin position="33"/>
        <end position="55"/>
    </location>
</feature>
<dbReference type="Proteomes" id="UP000002805">
    <property type="component" value="Chromosome"/>
</dbReference>
<proteinExistence type="predicted"/>
<dbReference type="HOGENOM" id="CLU_962845_0_0_11"/>
<keyword evidence="3" id="KW-1185">Reference proteome</keyword>
<evidence type="ECO:0000313" key="3">
    <source>
        <dbReference type="Proteomes" id="UP000002805"/>
    </source>
</evidence>
<accession>D6X5H5</accession>
<dbReference type="EMBL" id="CM000950">
    <property type="protein sequence ID" value="EFH31391.1"/>
    <property type="molecule type" value="Genomic_DNA"/>
</dbReference>
<reference evidence="3" key="1">
    <citation type="submission" date="2008-02" db="EMBL/GenBank/DDBJ databases">
        <authorList>
            <consortium name="The Broad Institute Genome Sequencing Platform"/>
            <person name="Fischbach M."/>
            <person name="Ward D."/>
            <person name="Young S."/>
            <person name="Jaffe D."/>
            <person name="Gnerre S."/>
            <person name="Berlin A."/>
            <person name="Heiman D."/>
            <person name="Hepburn T."/>
            <person name="Sykes S."/>
            <person name="Alvarado L."/>
            <person name="Kodira C.D."/>
            <person name="Straight P."/>
            <person name="Clardy J."/>
            <person name="Hung D."/>
            <person name="Kolter R."/>
            <person name="Mekalanos J."/>
            <person name="Walker S."/>
            <person name="Walsh C.T."/>
            <person name="Lander E."/>
            <person name="Galagan J."/>
            <person name="Nusbaum C."/>
            <person name="Birren B."/>
        </authorList>
    </citation>
    <scope>NUCLEOTIDE SEQUENCE [LARGE SCALE GENOMIC DNA]</scope>
    <source>
        <strain evidence="3">ATCC 25486 / DSM 40338 / CBS 914.69 / JCM 4507 / NBRC 13074 / NRRL 2958 / 5647</strain>
    </source>
</reference>
<gene>
    <name evidence="2" type="ORF">SSDG_06632</name>
</gene>
<dbReference type="AlphaFoldDB" id="D6X5H5"/>
<keyword evidence="1" id="KW-0812">Transmembrane</keyword>
<sequence>MSLDGCVEALSVFQDGCAWRPAWQVGLFPYVQLLNIASVVATLVAGAVAVGVAVVRRVRPPRSRVPRRAARPGGVPARAAVVRWRLVAGLLCTLAAGTSAIVGAVHLRVLSAVPDLTVTQRVTTQLAGVPDRPVPAGTRVRQVHAWYHLSGDGLVELATTYNIRLNAALRGVRKGDSWDSLDRRLRPVCADWGRAEVFEVIWFRVPDRSAQADWHALGAWAGQGSRRCLQGLDARDVPAVMEALRELDAAGRCAATANARIDAVLRAGGRAGTFRPPAKGITCNRLVQP</sequence>
<protein>
    <submittedName>
        <fullName evidence="2">Predicted protein</fullName>
    </submittedName>
</protein>
<evidence type="ECO:0000313" key="2">
    <source>
        <dbReference type="EMBL" id="EFH31391.1"/>
    </source>
</evidence>
<organism evidence="2 3">
    <name type="scientific">Streptomyces pristinaespiralis (strain ATCC 25486 / DSM 40338 / CBS 914.69 / JCM 4507 / KCC S-0507 / NBRC 13074 / NRRL 2958 / 5647)</name>
    <dbReference type="NCBI Taxonomy" id="457429"/>
    <lineage>
        <taxon>Bacteria</taxon>
        <taxon>Bacillati</taxon>
        <taxon>Actinomycetota</taxon>
        <taxon>Actinomycetes</taxon>
        <taxon>Kitasatosporales</taxon>
        <taxon>Streptomycetaceae</taxon>
        <taxon>Streptomyces</taxon>
    </lineage>
</organism>
<reference evidence="3" key="2">
    <citation type="submission" date="2009-10" db="EMBL/GenBank/DDBJ databases">
        <title>The genome sequence of Streptomyces pristinaespiralis strain ATCC 25486.</title>
        <authorList>
            <consortium name="The Broad Institute Genome Sequencing Platform"/>
            <consortium name="Broad Institute Microbial Sequencing Center"/>
            <person name="Fischbach M."/>
            <person name="Godfrey P."/>
            <person name="Ward D."/>
            <person name="Young S."/>
            <person name="Zeng Q."/>
            <person name="Koehrsen M."/>
            <person name="Alvarado L."/>
            <person name="Berlin A.M."/>
            <person name="Bochicchio J."/>
            <person name="Borenstein D."/>
            <person name="Chapman S.B."/>
            <person name="Chen Z."/>
            <person name="Engels R."/>
            <person name="Freedman E."/>
            <person name="Gellesch M."/>
            <person name="Goldberg J."/>
            <person name="Griggs A."/>
            <person name="Gujja S."/>
            <person name="Heilman E.R."/>
            <person name="Heiman D.I."/>
            <person name="Hepburn T.A."/>
            <person name="Howarth C."/>
            <person name="Jen D."/>
            <person name="Larson L."/>
            <person name="Lewis B."/>
            <person name="Mehta T."/>
            <person name="Park D."/>
            <person name="Pearson M."/>
            <person name="Richards J."/>
            <person name="Roberts A."/>
            <person name="Saif S."/>
            <person name="Shea T.D."/>
            <person name="Shenoy N."/>
            <person name="Sisk P."/>
            <person name="Stolte C."/>
            <person name="Sykes S.N."/>
            <person name="Thomson T."/>
            <person name="Walk T."/>
            <person name="White J."/>
            <person name="Yandava C."/>
            <person name="Straight P."/>
            <person name="Clardy J."/>
            <person name="Hung D."/>
            <person name="Kolter R."/>
            <person name="Mekalanos J."/>
            <person name="Walker S."/>
            <person name="Walsh C.T."/>
            <person name="Wieland-Brown L.C."/>
            <person name="Haas B."/>
            <person name="Nusbaum C."/>
            <person name="Birren B."/>
        </authorList>
    </citation>
    <scope>NUCLEOTIDE SEQUENCE [LARGE SCALE GENOMIC DNA]</scope>
    <source>
        <strain evidence="3">ATCC 25486 / DSM 40338 / CBS 914.69 / JCM 4507 / NBRC 13074 / NRRL 2958 / 5647</strain>
    </source>
</reference>
<feature type="transmembrane region" description="Helical" evidence="1">
    <location>
        <begin position="86"/>
        <end position="107"/>
    </location>
</feature>
<evidence type="ECO:0000256" key="1">
    <source>
        <dbReference type="SAM" id="Phobius"/>
    </source>
</evidence>
<name>D6X5H5_STRE2</name>
<keyword evidence="1" id="KW-0472">Membrane</keyword>
<keyword evidence="1" id="KW-1133">Transmembrane helix</keyword>